<gene>
    <name evidence="7" type="ORF">LK12_08160</name>
</gene>
<dbReference type="Proteomes" id="UP000031057">
    <property type="component" value="Unassembled WGS sequence"/>
</dbReference>
<protein>
    <submittedName>
        <fullName evidence="7">SAM-dependent methyltransferase</fullName>
    </submittedName>
</protein>
<keyword evidence="8" id="KW-1185">Reference proteome</keyword>
<accession>A0A0B1ZRI6</accession>
<dbReference type="PROSITE" id="PS51600">
    <property type="entry name" value="SAM_GNMT"/>
    <property type="match status" value="1"/>
</dbReference>
<proteinExistence type="inferred from homology"/>
<dbReference type="GO" id="GO:0051289">
    <property type="term" value="P:protein homotetramerization"/>
    <property type="evidence" value="ECO:0007669"/>
    <property type="project" value="TreeGrafter"/>
</dbReference>
<keyword evidence="3 4" id="KW-0949">S-adenosyl-L-methionine</keyword>
<dbReference type="Pfam" id="PF13649">
    <property type="entry name" value="Methyltransf_25"/>
    <property type="match status" value="1"/>
</dbReference>
<dbReference type="AlphaFoldDB" id="A0A0B1ZRI6"/>
<dbReference type="GO" id="GO:0046500">
    <property type="term" value="P:S-adenosylmethionine metabolic process"/>
    <property type="evidence" value="ECO:0007669"/>
    <property type="project" value="TreeGrafter"/>
</dbReference>
<dbReference type="EMBL" id="JTDI01000003">
    <property type="protein sequence ID" value="KHK91894.1"/>
    <property type="molecule type" value="Genomic_DNA"/>
</dbReference>
<name>A0A0B1ZRI6_9SPHN</name>
<evidence type="ECO:0000259" key="6">
    <source>
        <dbReference type="Pfam" id="PF13649"/>
    </source>
</evidence>
<dbReference type="InterPro" id="IPR041698">
    <property type="entry name" value="Methyltransf_25"/>
</dbReference>
<dbReference type="Gene3D" id="3.30.46.10">
    <property type="entry name" value="Glycine N-methyltransferase, chain A, domain 1"/>
    <property type="match status" value="1"/>
</dbReference>
<dbReference type="GO" id="GO:1901052">
    <property type="term" value="P:sarcosine metabolic process"/>
    <property type="evidence" value="ECO:0007669"/>
    <property type="project" value="TreeGrafter"/>
</dbReference>
<evidence type="ECO:0000256" key="2">
    <source>
        <dbReference type="ARBA" id="ARBA00022679"/>
    </source>
</evidence>
<evidence type="ECO:0000313" key="8">
    <source>
        <dbReference type="Proteomes" id="UP000031057"/>
    </source>
</evidence>
<dbReference type="GO" id="GO:0046498">
    <property type="term" value="P:S-adenosylhomocysteine metabolic process"/>
    <property type="evidence" value="ECO:0007669"/>
    <property type="project" value="TreeGrafter"/>
</dbReference>
<feature type="binding site" evidence="5">
    <location>
        <position position="34"/>
    </location>
    <ligand>
        <name>S-adenosyl-L-methionine</name>
        <dbReference type="ChEBI" id="CHEBI:59789"/>
    </ligand>
</feature>
<evidence type="ECO:0000313" key="7">
    <source>
        <dbReference type="EMBL" id="KHK91894.1"/>
    </source>
</evidence>
<dbReference type="GO" id="GO:0032259">
    <property type="term" value="P:methylation"/>
    <property type="evidence" value="ECO:0007669"/>
    <property type="project" value="UniProtKB-KW"/>
</dbReference>
<feature type="binding site" evidence="5">
    <location>
        <position position="42"/>
    </location>
    <ligand>
        <name>S-adenosyl-L-methionine</name>
        <dbReference type="ChEBI" id="CHEBI:59789"/>
    </ligand>
</feature>
<sequence length="273" mass="31346">MNDQQQTVFAPEDAQDYGKDPIAVRETDKYVSEYVRGFVEKWDELIDWQQRAESEGRFFIDVLKARGKHAVLDVAAGTGFHSVQLLKAGFNVSSSDGSAEMLAKAFDNGMRHGVVLKTIHADWRWLNKDIHGKFDAIICLGNSFTHLFDEADRRRALAEFYAALKHDGILIIDQRNYDGILDHGFSSKHKYYYCGDQVVAEPVHVDEGLARFEYRFPDGSSHNLNMFPLRKQYMRGLLEDAGFRKIKTYGDFQEESEEANPDFFVHVAEKNYE</sequence>
<feature type="binding site" evidence="5">
    <location>
        <position position="75"/>
    </location>
    <ligand>
        <name>S-adenosyl-L-methionine</name>
        <dbReference type="ChEBI" id="CHEBI:59789"/>
    </ligand>
</feature>
<dbReference type="GO" id="GO:0042802">
    <property type="term" value="F:identical protein binding"/>
    <property type="evidence" value="ECO:0007669"/>
    <property type="project" value="TreeGrafter"/>
</dbReference>
<evidence type="ECO:0000256" key="1">
    <source>
        <dbReference type="ARBA" id="ARBA00022603"/>
    </source>
</evidence>
<feature type="binding site" evidence="5">
    <location>
        <begin position="122"/>
        <end position="123"/>
    </location>
    <ligand>
        <name>S-adenosyl-L-methionine</name>
        <dbReference type="ChEBI" id="CHEBI:59789"/>
    </ligand>
</feature>
<dbReference type="GO" id="GO:0006730">
    <property type="term" value="P:one-carbon metabolic process"/>
    <property type="evidence" value="ECO:0007669"/>
    <property type="project" value="TreeGrafter"/>
</dbReference>
<dbReference type="InterPro" id="IPR014369">
    <property type="entry name" value="Gly/Sar_N_MeTrfase"/>
</dbReference>
<dbReference type="CDD" id="cd02440">
    <property type="entry name" value="AdoMet_MTases"/>
    <property type="match status" value="1"/>
</dbReference>
<evidence type="ECO:0000256" key="5">
    <source>
        <dbReference type="PIRSR" id="PIRSR000385-2"/>
    </source>
</evidence>
<dbReference type="InterPro" id="IPR029063">
    <property type="entry name" value="SAM-dependent_MTases_sf"/>
</dbReference>
<dbReference type="GO" id="GO:1904047">
    <property type="term" value="F:S-adenosyl-L-methionine binding"/>
    <property type="evidence" value="ECO:0007669"/>
    <property type="project" value="TreeGrafter"/>
</dbReference>
<feature type="domain" description="Methyltransferase" evidence="6">
    <location>
        <begin position="71"/>
        <end position="168"/>
    </location>
</feature>
<evidence type="ECO:0000256" key="3">
    <source>
        <dbReference type="ARBA" id="ARBA00022691"/>
    </source>
</evidence>
<dbReference type="PIRSF" id="PIRSF000385">
    <property type="entry name" value="Gly_N-mtase"/>
    <property type="match status" value="1"/>
</dbReference>
<evidence type="ECO:0000256" key="4">
    <source>
        <dbReference type="PIRNR" id="PIRNR000385"/>
    </source>
</evidence>
<dbReference type="SUPFAM" id="SSF53335">
    <property type="entry name" value="S-adenosyl-L-methionine-dependent methyltransferases"/>
    <property type="match status" value="1"/>
</dbReference>
<dbReference type="PANTHER" id="PTHR16458">
    <property type="entry name" value="GLYCINE N-METHYLTRANSFERASE"/>
    <property type="match status" value="1"/>
</dbReference>
<feature type="binding site" evidence="5">
    <location>
        <position position="96"/>
    </location>
    <ligand>
        <name>S-adenosyl-L-methionine</name>
        <dbReference type="ChEBI" id="CHEBI:59789"/>
    </ligand>
</feature>
<dbReference type="STRING" id="1348853.LK12_08160"/>
<keyword evidence="1 4" id="KW-0489">Methyltransferase</keyword>
<feature type="binding site" evidence="5">
    <location>
        <position position="140"/>
    </location>
    <ligand>
        <name>S-adenosyl-L-methionine</name>
        <dbReference type="ChEBI" id="CHEBI:59789"/>
    </ligand>
</feature>
<comment type="caution">
    <text evidence="7">The sequence shown here is derived from an EMBL/GenBank/DDBJ whole genome shotgun (WGS) entry which is preliminary data.</text>
</comment>
<reference evidence="7 8" key="1">
    <citation type="submission" date="2014-10" db="EMBL/GenBank/DDBJ databases">
        <title>Genome sequence of Novosphingobium malaysiense MUSC 273(T).</title>
        <authorList>
            <person name="Lee L.-H."/>
        </authorList>
    </citation>
    <scope>NUCLEOTIDE SEQUENCE [LARGE SCALE GENOMIC DNA]</scope>
    <source>
        <strain evidence="7 8">MUSC 273</strain>
    </source>
</reference>
<dbReference type="GO" id="GO:0016594">
    <property type="term" value="F:glycine binding"/>
    <property type="evidence" value="ECO:0007669"/>
    <property type="project" value="TreeGrafter"/>
</dbReference>
<dbReference type="GO" id="GO:0006111">
    <property type="term" value="P:regulation of gluconeogenesis"/>
    <property type="evidence" value="ECO:0007669"/>
    <property type="project" value="TreeGrafter"/>
</dbReference>
<keyword evidence="2 4" id="KW-0808">Transferase</keyword>
<dbReference type="GO" id="GO:0017174">
    <property type="term" value="F:glycine N-methyltransferase activity"/>
    <property type="evidence" value="ECO:0007669"/>
    <property type="project" value="InterPro"/>
</dbReference>
<dbReference type="Gene3D" id="3.40.50.150">
    <property type="entry name" value="Vaccinia Virus protein VP39"/>
    <property type="match status" value="1"/>
</dbReference>
<dbReference type="GO" id="GO:0005829">
    <property type="term" value="C:cytosol"/>
    <property type="evidence" value="ECO:0007669"/>
    <property type="project" value="TreeGrafter"/>
</dbReference>
<comment type="similarity">
    <text evidence="4">Belongs to the class I-like SAM-binding methyltransferase superfamily. Glycine N-methyltransferase family.</text>
</comment>
<organism evidence="7 8">
    <name type="scientific">Novosphingobium malaysiense</name>
    <dbReference type="NCBI Taxonomy" id="1348853"/>
    <lineage>
        <taxon>Bacteria</taxon>
        <taxon>Pseudomonadati</taxon>
        <taxon>Pseudomonadota</taxon>
        <taxon>Alphaproteobacteria</taxon>
        <taxon>Sphingomonadales</taxon>
        <taxon>Sphingomonadaceae</taxon>
        <taxon>Novosphingobium</taxon>
    </lineage>
</organism>
<feature type="binding site" evidence="5">
    <location>
        <position position="51"/>
    </location>
    <ligand>
        <name>S-adenosyl-L-methionine</name>
        <dbReference type="ChEBI" id="CHEBI:59789"/>
    </ligand>
</feature>
<dbReference type="PANTHER" id="PTHR16458:SF2">
    <property type="entry name" value="GLYCINE N-METHYLTRANSFERASE"/>
    <property type="match status" value="1"/>
</dbReference>